<gene>
    <name evidence="2" type="ORF">MRM75_06315</name>
</gene>
<organism evidence="2">
    <name type="scientific">bacterium 19CA06SA08-2</name>
    <dbReference type="NCBI Taxonomy" id="2920658"/>
    <lineage>
        <taxon>Bacteria</taxon>
    </lineage>
</organism>
<reference evidence="2" key="1">
    <citation type="submission" date="2022-03" db="EMBL/GenBank/DDBJ databases">
        <title>Sea Food Isolates.</title>
        <authorList>
            <person name="Li c."/>
        </authorList>
    </citation>
    <scope>NUCLEOTIDE SEQUENCE</scope>
    <source>
        <strain evidence="2">19CA06SA08-2</strain>
    </source>
</reference>
<dbReference type="SUPFAM" id="SSF49401">
    <property type="entry name" value="Bacterial adhesins"/>
    <property type="match status" value="1"/>
</dbReference>
<keyword evidence="1" id="KW-0732">Signal</keyword>
<proteinExistence type="predicted"/>
<name>A0AAU6U8Z5_UNCXX</name>
<evidence type="ECO:0000256" key="1">
    <source>
        <dbReference type="SAM" id="SignalP"/>
    </source>
</evidence>
<dbReference type="InterPro" id="IPR036937">
    <property type="entry name" value="Adhesion_dom_fimbrial_sf"/>
</dbReference>
<dbReference type="InterPro" id="IPR050263">
    <property type="entry name" value="Bact_Fimbrial_Adh_Pro"/>
</dbReference>
<dbReference type="GO" id="GO:0043709">
    <property type="term" value="P:cell adhesion involved in single-species biofilm formation"/>
    <property type="evidence" value="ECO:0007669"/>
    <property type="project" value="TreeGrafter"/>
</dbReference>
<dbReference type="PANTHER" id="PTHR33420">
    <property type="entry name" value="FIMBRIAL SUBUNIT ELFA-RELATED"/>
    <property type="match status" value="1"/>
</dbReference>
<protein>
    <submittedName>
        <fullName evidence="2">Type 1 fimbrial protein</fullName>
    </submittedName>
</protein>
<sequence>MKMNKKMVIKSSLVAVVLAGACGAAFAADEDAPAPMPGAGQVKFVGAVVDAPCNIDAGSVDQTIQMGVLGQGSLYAKTTKAQPFDIKLTQCSSATVKSAVVTFTGAADGKVKGDLSSGLDNVGIELSNNDGLVVLGTPLKGQVLTDGDNDLHFFAKAVYTGADKAKEAAQIGDFVAVSQFSVAYQ</sequence>
<feature type="chain" id="PRO_5043929851" evidence="1">
    <location>
        <begin position="28"/>
        <end position="185"/>
    </location>
</feature>
<evidence type="ECO:0000313" key="2">
    <source>
        <dbReference type="EMBL" id="XAG70583.1"/>
    </source>
</evidence>
<dbReference type="InterPro" id="IPR008966">
    <property type="entry name" value="Adhesion_dom_sf"/>
</dbReference>
<dbReference type="AlphaFoldDB" id="A0AAU6U8Z5"/>
<feature type="signal peptide" evidence="1">
    <location>
        <begin position="1"/>
        <end position="27"/>
    </location>
</feature>
<accession>A0AAU6U8Z5</accession>
<dbReference type="Gene3D" id="2.60.40.1090">
    <property type="entry name" value="Fimbrial-type adhesion domain"/>
    <property type="match status" value="1"/>
</dbReference>
<dbReference type="PANTHER" id="PTHR33420:SF11">
    <property type="entry name" value="FIMBRIAL-LIKE PROTEIN"/>
    <property type="match status" value="1"/>
</dbReference>
<dbReference type="EMBL" id="CP095353">
    <property type="protein sequence ID" value="XAG70583.1"/>
    <property type="molecule type" value="Genomic_DNA"/>
</dbReference>
<dbReference type="GO" id="GO:0009289">
    <property type="term" value="C:pilus"/>
    <property type="evidence" value="ECO:0007669"/>
    <property type="project" value="InterPro"/>
</dbReference>
<dbReference type="PROSITE" id="PS51257">
    <property type="entry name" value="PROKAR_LIPOPROTEIN"/>
    <property type="match status" value="1"/>
</dbReference>